<feature type="domain" description="Amidohydrolase-related" evidence="1">
    <location>
        <begin position="202"/>
        <end position="368"/>
    </location>
</feature>
<evidence type="ECO:0000259" key="1">
    <source>
        <dbReference type="Pfam" id="PF04909"/>
    </source>
</evidence>
<protein>
    <submittedName>
        <fullName evidence="2">Amidohydrolase</fullName>
    </submittedName>
</protein>
<accession>A0ABQ2UL25</accession>
<dbReference type="PANTHER" id="PTHR43383">
    <property type="entry name" value="NODULIN 6"/>
    <property type="match status" value="1"/>
</dbReference>
<evidence type="ECO:0000313" key="3">
    <source>
        <dbReference type="Proteomes" id="UP000649573"/>
    </source>
</evidence>
<dbReference type="Proteomes" id="UP000649573">
    <property type="component" value="Unassembled WGS sequence"/>
</dbReference>
<dbReference type="Gene3D" id="3.20.20.140">
    <property type="entry name" value="Metal-dependent hydrolases"/>
    <property type="match status" value="1"/>
</dbReference>
<dbReference type="SUPFAM" id="SSF51556">
    <property type="entry name" value="Metallo-dependent hydrolases"/>
    <property type="match status" value="1"/>
</dbReference>
<keyword evidence="3" id="KW-1185">Reference proteome</keyword>
<comment type="caution">
    <text evidence="2">The sequence shown here is derived from an EMBL/GenBank/DDBJ whole genome shotgun (WGS) entry which is preliminary data.</text>
</comment>
<dbReference type="InterPro" id="IPR006680">
    <property type="entry name" value="Amidohydro-rel"/>
</dbReference>
<dbReference type="EMBL" id="BMRE01000011">
    <property type="protein sequence ID" value="GGU37104.1"/>
    <property type="molecule type" value="Genomic_DNA"/>
</dbReference>
<evidence type="ECO:0000313" key="2">
    <source>
        <dbReference type="EMBL" id="GGU37104.1"/>
    </source>
</evidence>
<name>A0ABQ2UL25_9PSEU</name>
<reference evidence="3" key="1">
    <citation type="journal article" date="2019" name="Int. J. Syst. Evol. Microbiol.">
        <title>The Global Catalogue of Microorganisms (GCM) 10K type strain sequencing project: providing services to taxonomists for standard genome sequencing and annotation.</title>
        <authorList>
            <consortium name="The Broad Institute Genomics Platform"/>
            <consortium name="The Broad Institute Genome Sequencing Center for Infectious Disease"/>
            <person name="Wu L."/>
            <person name="Ma J."/>
        </authorList>
    </citation>
    <scope>NUCLEOTIDE SEQUENCE [LARGE SCALE GENOMIC DNA]</scope>
    <source>
        <strain evidence="3">JCM 3296</strain>
    </source>
</reference>
<dbReference type="RefSeq" id="WP_189254413.1">
    <property type="nucleotide sequence ID" value="NZ_BMRE01000011.1"/>
</dbReference>
<dbReference type="PANTHER" id="PTHR43383:SF2">
    <property type="entry name" value="AMIDOHYDROLASE 2 FAMILY PROTEIN"/>
    <property type="match status" value="1"/>
</dbReference>
<gene>
    <name evidence="2" type="ORF">GCM10010178_31590</name>
</gene>
<organism evidence="2 3">
    <name type="scientific">Lentzea flava</name>
    <dbReference type="NCBI Taxonomy" id="103732"/>
    <lineage>
        <taxon>Bacteria</taxon>
        <taxon>Bacillati</taxon>
        <taxon>Actinomycetota</taxon>
        <taxon>Actinomycetes</taxon>
        <taxon>Pseudonocardiales</taxon>
        <taxon>Pseudonocardiaceae</taxon>
        <taxon>Lentzea</taxon>
    </lineage>
</organism>
<sequence>MGILPFVAELGLIDHHCHGVLRLDSTREEFESLLLEADSVSPLGGSFFDSAIGFAVRRWCAPLLDLPRHASAEEYLERRNSLHITEVSRTFLMASGIHTFLVDGGFQPDRLLAAGELASLAGAVSHDIVRLEQLAEELSTAATETEFLYQLRQRLRAPSVVGAKSVAAYRMGLALSGERPSESDALRAMNVWQAWNPGPLKDPVVISWLAWEALDAGLPLQFHVGYGDSDIDLHRCDPSLLTPFLRATSGLGVPILLLHNYPFHRQAGYLAQVFPHVFCDLGLATHGLGHQASRVFAEALEIVPYGKFLFSSDAFALPELYYLGALLFRRALSDFLADGLHRDAFLEEDAHRIARLIASENAARVYKL</sequence>
<dbReference type="InterPro" id="IPR032466">
    <property type="entry name" value="Metal_Hydrolase"/>
</dbReference>
<dbReference type="Pfam" id="PF04909">
    <property type="entry name" value="Amidohydro_2"/>
    <property type="match status" value="1"/>
</dbReference>
<proteinExistence type="predicted"/>